<dbReference type="InterPro" id="IPR009057">
    <property type="entry name" value="Homeodomain-like_sf"/>
</dbReference>
<proteinExistence type="predicted"/>
<keyword evidence="2" id="KW-1185">Reference proteome</keyword>
<dbReference type="InterPro" id="IPR007367">
    <property type="entry name" value="DUF433"/>
</dbReference>
<evidence type="ECO:0000313" key="1">
    <source>
        <dbReference type="EMBL" id="MBW6394578.1"/>
    </source>
</evidence>
<evidence type="ECO:0000313" key="2">
    <source>
        <dbReference type="Proteomes" id="UP000724268"/>
    </source>
</evidence>
<name>A0ABS6ZWZ6_9DEIN</name>
<sequence length="158" mass="17675">MEANVLAALREEHRISMAKIRRMVECAKEHLGVTRPLLLDLKTGLGDVFIKDPEGLLSLTRSGQLALEEILERYLARVDRDVWGRPLRFHPPVAGQIRSDRIVLDPEVAFGAPTVKGIRTRIIALRYDSGETPEFLAEDYGLSVEDVKEAVVFEGRAA</sequence>
<dbReference type="Gene3D" id="1.10.10.10">
    <property type="entry name" value="Winged helix-like DNA-binding domain superfamily/Winged helix DNA-binding domain"/>
    <property type="match status" value="1"/>
</dbReference>
<protein>
    <submittedName>
        <fullName evidence="1">DUF433 domain-containing protein</fullName>
    </submittedName>
</protein>
<comment type="caution">
    <text evidence="1">The sequence shown here is derived from an EMBL/GenBank/DDBJ whole genome shotgun (WGS) entry which is preliminary data.</text>
</comment>
<dbReference type="EMBL" id="JAHXRS010000007">
    <property type="protein sequence ID" value="MBW6394578.1"/>
    <property type="molecule type" value="Genomic_DNA"/>
</dbReference>
<gene>
    <name evidence="1" type="ORF">KZX47_05335</name>
</gene>
<reference evidence="1 2" key="1">
    <citation type="submission" date="2021-07" db="EMBL/GenBank/DDBJ databases">
        <title>Thermus aquaticus gen. n. and sp. n., a nonsporulating extreme thermophile.</title>
        <authorList>
            <person name="Hu C.-J."/>
            <person name="Li W.-J."/>
            <person name="Xian W.-D."/>
        </authorList>
    </citation>
    <scope>NUCLEOTIDE SEQUENCE [LARGE SCALE GENOMIC DNA]</scope>
    <source>
        <strain evidence="1 2">SYSU G05001</strain>
    </source>
</reference>
<organism evidence="1 2">
    <name type="scientific">Thermus brevis</name>
    <dbReference type="NCBI Taxonomy" id="2862456"/>
    <lineage>
        <taxon>Bacteria</taxon>
        <taxon>Thermotogati</taxon>
        <taxon>Deinococcota</taxon>
        <taxon>Deinococci</taxon>
        <taxon>Thermales</taxon>
        <taxon>Thermaceae</taxon>
        <taxon>Thermus</taxon>
    </lineage>
</organism>
<dbReference type="Pfam" id="PF04255">
    <property type="entry name" value="DUF433"/>
    <property type="match status" value="1"/>
</dbReference>
<dbReference type="SUPFAM" id="SSF46689">
    <property type="entry name" value="Homeodomain-like"/>
    <property type="match status" value="1"/>
</dbReference>
<accession>A0ABS6ZWZ6</accession>
<dbReference type="Proteomes" id="UP000724268">
    <property type="component" value="Unassembled WGS sequence"/>
</dbReference>
<dbReference type="InterPro" id="IPR036388">
    <property type="entry name" value="WH-like_DNA-bd_sf"/>
</dbReference>